<dbReference type="Pfam" id="PF05256">
    <property type="entry name" value="UPF0223"/>
    <property type="match status" value="1"/>
</dbReference>
<dbReference type="PATRIC" id="fig|1423766.4.peg.727"/>
<protein>
    <submittedName>
        <fullName evidence="1">Uncharacterized protein</fullName>
    </submittedName>
</protein>
<dbReference type="InterPro" id="IPR007920">
    <property type="entry name" value="UPF0223"/>
</dbReference>
<reference evidence="1 2" key="1">
    <citation type="journal article" date="2015" name="Genome Announc.">
        <title>Expanding the biotechnology potential of lactobacilli through comparative genomics of 213 strains and associated genera.</title>
        <authorList>
            <person name="Sun Z."/>
            <person name="Harris H.M."/>
            <person name="McCann A."/>
            <person name="Guo C."/>
            <person name="Argimon S."/>
            <person name="Zhang W."/>
            <person name="Yang X."/>
            <person name="Jeffery I.B."/>
            <person name="Cooney J.C."/>
            <person name="Kagawa T.F."/>
            <person name="Liu W."/>
            <person name="Song Y."/>
            <person name="Salvetti E."/>
            <person name="Wrobel A."/>
            <person name="Rasinkangas P."/>
            <person name="Parkhill J."/>
            <person name="Rea M.C."/>
            <person name="O'Sullivan O."/>
            <person name="Ritari J."/>
            <person name="Douillard F.P."/>
            <person name="Paul Ross R."/>
            <person name="Yang R."/>
            <person name="Briner A.E."/>
            <person name="Felis G.E."/>
            <person name="de Vos W.M."/>
            <person name="Barrangou R."/>
            <person name="Klaenhammer T.R."/>
            <person name="Caufield P.W."/>
            <person name="Cui Y."/>
            <person name="Zhang H."/>
            <person name="O'Toole P.W."/>
        </authorList>
    </citation>
    <scope>NUCLEOTIDE SEQUENCE [LARGE SCALE GENOMIC DNA]</scope>
    <source>
        <strain evidence="1 2">DSM 19906</strain>
    </source>
</reference>
<sequence>MANGYEYPLIDGLDVDEVIAVVAFFQKVEAAYERAAGVDRAEFVKAYNKFQRILPAQMEQKQLEKEFLRRSGYDSYAVIKKIQNSETKNVRMDGTNNGR</sequence>
<dbReference type="InterPro" id="IPR023324">
    <property type="entry name" value="BH2638-like_sf"/>
</dbReference>
<evidence type="ECO:0000313" key="1">
    <source>
        <dbReference type="EMBL" id="KRL21533.1"/>
    </source>
</evidence>
<dbReference type="Gene3D" id="1.10.220.80">
    <property type="entry name" value="BH2638-like"/>
    <property type="match status" value="1"/>
</dbReference>
<dbReference type="Proteomes" id="UP000051439">
    <property type="component" value="Unassembled WGS sequence"/>
</dbReference>
<dbReference type="AlphaFoldDB" id="A0A0R1NM92"/>
<comment type="caution">
    <text evidence="1">The sequence shown here is derived from an EMBL/GenBank/DDBJ whole genome shotgun (WGS) entry which is preliminary data.</text>
</comment>
<dbReference type="SUPFAM" id="SSF158504">
    <property type="entry name" value="BH2638-like"/>
    <property type="match status" value="1"/>
</dbReference>
<accession>A0A0R1NM92</accession>
<evidence type="ECO:0000313" key="2">
    <source>
        <dbReference type="Proteomes" id="UP000051439"/>
    </source>
</evidence>
<dbReference type="RefSeq" id="WP_008855532.1">
    <property type="nucleotide sequence ID" value="NZ_AZEB01000014.1"/>
</dbReference>
<gene>
    <name evidence="1" type="ORF">FC98_GL000709</name>
</gene>
<keyword evidence="2" id="KW-1185">Reference proteome</keyword>
<proteinExistence type="predicted"/>
<name>A0A0R1NM92_9LACO</name>
<organism evidence="1 2">
    <name type="scientific">Lentilactobacillus kisonensis DSM 19906 = JCM 15041</name>
    <dbReference type="NCBI Taxonomy" id="1423766"/>
    <lineage>
        <taxon>Bacteria</taxon>
        <taxon>Bacillati</taxon>
        <taxon>Bacillota</taxon>
        <taxon>Bacilli</taxon>
        <taxon>Lactobacillales</taxon>
        <taxon>Lactobacillaceae</taxon>
        <taxon>Lentilactobacillus</taxon>
    </lineage>
</organism>
<dbReference type="EMBL" id="AZEB01000014">
    <property type="protein sequence ID" value="KRL21533.1"/>
    <property type="molecule type" value="Genomic_DNA"/>
</dbReference>